<proteinExistence type="predicted"/>
<dbReference type="AntiFam" id="ANF00256">
    <property type="entry name" value="Protein of unknown function (DUF1586)"/>
</dbReference>
<reference evidence="1 2" key="1">
    <citation type="submission" date="2017-06" db="EMBL/GenBank/DDBJ databases">
        <title>Description of Rhodopirellula bahusiensis sp. nov.</title>
        <authorList>
            <person name="Kizina J."/>
            <person name="Harder J."/>
        </authorList>
    </citation>
    <scope>NUCLEOTIDE SEQUENCE [LARGE SCALE GENOMIC DNA]</scope>
    <source>
        <strain evidence="1 2">SWK21</strain>
    </source>
</reference>
<name>A0A2G1W0C4_9BACT</name>
<dbReference type="EMBL" id="NIZW01000026">
    <property type="protein sequence ID" value="PHQ32467.1"/>
    <property type="molecule type" value="Genomic_DNA"/>
</dbReference>
<organism evidence="1 2">
    <name type="scientific">Rhodopirellula bahusiensis</name>
    <dbReference type="NCBI Taxonomy" id="2014065"/>
    <lineage>
        <taxon>Bacteria</taxon>
        <taxon>Pseudomonadati</taxon>
        <taxon>Planctomycetota</taxon>
        <taxon>Planctomycetia</taxon>
        <taxon>Pirellulales</taxon>
        <taxon>Pirellulaceae</taxon>
        <taxon>Rhodopirellula</taxon>
    </lineage>
</organism>
<dbReference type="Proteomes" id="UP000225740">
    <property type="component" value="Unassembled WGS sequence"/>
</dbReference>
<dbReference type="OrthoDB" id="288792at2"/>
<evidence type="ECO:0000313" key="2">
    <source>
        <dbReference type="Proteomes" id="UP000225740"/>
    </source>
</evidence>
<accession>A0A2G1W0C4</accession>
<evidence type="ECO:0000313" key="1">
    <source>
        <dbReference type="EMBL" id="PHQ32467.1"/>
    </source>
</evidence>
<sequence length="34" mass="3670">MSRTELAAVEQTPTGANAHRLIVVIRYATKLTAS</sequence>
<dbReference type="AlphaFoldDB" id="A0A2G1W0C4"/>
<gene>
    <name evidence="1" type="ORF">CEE69_25395</name>
</gene>
<protein>
    <submittedName>
        <fullName evidence="1">DUF1586 domain-containing protein</fullName>
    </submittedName>
</protein>
<comment type="caution">
    <text evidence="1">The sequence shown here is derived from an EMBL/GenBank/DDBJ whole genome shotgun (WGS) entry which is preliminary data.</text>
</comment>
<keyword evidence="2" id="KW-1185">Reference proteome</keyword>